<dbReference type="Proteomes" id="UP000032668">
    <property type="component" value="Unassembled WGS sequence"/>
</dbReference>
<dbReference type="Pfam" id="PF07690">
    <property type="entry name" value="MFS_1"/>
    <property type="match status" value="1"/>
</dbReference>
<keyword evidence="5" id="KW-0534">Nitrate assimilation</keyword>
<keyword evidence="3 7" id="KW-0812">Transmembrane</keyword>
<dbReference type="AlphaFoldDB" id="A0A0D6PFU1"/>
<organism evidence="9 10">
    <name type="scientific">Acidocella aminolytica 101 = DSM 11237</name>
    <dbReference type="NCBI Taxonomy" id="1120923"/>
    <lineage>
        <taxon>Bacteria</taxon>
        <taxon>Pseudomonadati</taxon>
        <taxon>Pseudomonadota</taxon>
        <taxon>Alphaproteobacteria</taxon>
        <taxon>Acetobacterales</taxon>
        <taxon>Acidocellaceae</taxon>
        <taxon>Acidocella</taxon>
    </lineage>
</organism>
<feature type="transmembrane region" description="Helical" evidence="7">
    <location>
        <begin position="172"/>
        <end position="191"/>
    </location>
</feature>
<evidence type="ECO:0000256" key="4">
    <source>
        <dbReference type="ARBA" id="ARBA00022989"/>
    </source>
</evidence>
<feature type="transmembrane region" description="Helical" evidence="7">
    <location>
        <begin position="372"/>
        <end position="389"/>
    </location>
</feature>
<sequence>MSQALGKSFLKSGHFATLLAAFLYFDLSFMCWVLLGPLGIQIAKALNLDPAHKGLMVATPVLAGALLRLFTGTLADHIGGKKAGIFSQIVVILGLVAAWLFGVPGFAAILGLGVVLGMAGASFAIALPMAARWYPVEHKGKAMGLAGAGNFGTVLAALFAPGLGLVFGWTNVFGMAAGVMLVVLVLFIILAKDAPEQVAKKNLSYYLRVLGMKDTYWFMLFYGVTFGGFVGLASSLPIYFHTQYGLTPVQAGYSSAACVFVGSLFRPIGGWLADRVGGINVLAVLYALACAALVTVSFGLPNSASALGTFAIAMFALGTGNGAVFQLVPVRYVKEIGVVTGVVGCAGGLGGFFLASSLGFSKQWTGSYQDGFLIFAVVSLIAFIGINIVRNEWRMSFSRGYEEGSVRI</sequence>
<dbReference type="EMBL" id="BANC01000036">
    <property type="protein sequence ID" value="GAN80088.1"/>
    <property type="molecule type" value="Genomic_DNA"/>
</dbReference>
<comment type="caution">
    <text evidence="9">The sequence shown here is derived from an EMBL/GenBank/DDBJ whole genome shotgun (WGS) entry which is preliminary data.</text>
</comment>
<dbReference type="InterPro" id="IPR036259">
    <property type="entry name" value="MFS_trans_sf"/>
</dbReference>
<feature type="transmembrane region" description="Helical" evidence="7">
    <location>
        <begin position="279"/>
        <end position="300"/>
    </location>
</feature>
<evidence type="ECO:0000256" key="1">
    <source>
        <dbReference type="ARBA" id="ARBA00004141"/>
    </source>
</evidence>
<dbReference type="OrthoDB" id="9771451at2"/>
<evidence type="ECO:0000256" key="2">
    <source>
        <dbReference type="ARBA" id="ARBA00008432"/>
    </source>
</evidence>
<evidence type="ECO:0000313" key="9">
    <source>
        <dbReference type="EMBL" id="GAN80088.1"/>
    </source>
</evidence>
<name>A0A0D6PFU1_9PROT</name>
<feature type="transmembrane region" description="Helical" evidence="7">
    <location>
        <begin position="142"/>
        <end position="166"/>
    </location>
</feature>
<reference evidence="9 10" key="1">
    <citation type="submission" date="2012-11" db="EMBL/GenBank/DDBJ databases">
        <title>Whole genome sequence of Acidocella aminolytica 101 = DSM 11237.</title>
        <authorList>
            <person name="Azuma Y."/>
            <person name="Higashiura N."/>
            <person name="Hirakawa H."/>
            <person name="Matsushita K."/>
        </authorList>
    </citation>
    <scope>NUCLEOTIDE SEQUENCE [LARGE SCALE GENOMIC DNA]</scope>
    <source>
        <strain evidence="10">101 / DSM 11237</strain>
    </source>
</reference>
<feature type="transmembrane region" description="Helical" evidence="7">
    <location>
        <begin position="55"/>
        <end position="71"/>
    </location>
</feature>
<keyword evidence="10" id="KW-1185">Reference proteome</keyword>
<comment type="similarity">
    <text evidence="2">Belongs to the major facilitator superfamily. Nitrate/nitrite porter (TC 2.A.1.8) family.</text>
</comment>
<accession>A0A0D6PFU1</accession>
<dbReference type="GO" id="GO:0015112">
    <property type="term" value="F:nitrate transmembrane transporter activity"/>
    <property type="evidence" value="ECO:0007669"/>
    <property type="project" value="InterPro"/>
</dbReference>
<dbReference type="SUPFAM" id="SSF103473">
    <property type="entry name" value="MFS general substrate transporter"/>
    <property type="match status" value="1"/>
</dbReference>
<evidence type="ECO:0000259" key="8">
    <source>
        <dbReference type="PROSITE" id="PS50850"/>
    </source>
</evidence>
<dbReference type="GO" id="GO:0042128">
    <property type="term" value="P:nitrate assimilation"/>
    <property type="evidence" value="ECO:0007669"/>
    <property type="project" value="UniProtKB-KW"/>
</dbReference>
<dbReference type="Gene3D" id="1.20.1250.20">
    <property type="entry name" value="MFS general substrate transporter like domains"/>
    <property type="match status" value="1"/>
</dbReference>
<feature type="transmembrane region" description="Helical" evidence="7">
    <location>
        <begin position="252"/>
        <end position="272"/>
    </location>
</feature>
<gene>
    <name evidence="9" type="ORF">Aam_036_010</name>
</gene>
<evidence type="ECO:0000256" key="5">
    <source>
        <dbReference type="ARBA" id="ARBA00023063"/>
    </source>
</evidence>
<dbReference type="RefSeq" id="WP_048878515.1">
    <property type="nucleotide sequence ID" value="NZ_BANC01000036.1"/>
</dbReference>
<keyword evidence="6 7" id="KW-0472">Membrane</keyword>
<feature type="domain" description="Major facilitator superfamily (MFS) profile" evidence="8">
    <location>
        <begin position="16"/>
        <end position="394"/>
    </location>
</feature>
<feature type="transmembrane region" description="Helical" evidence="7">
    <location>
        <begin position="306"/>
        <end position="324"/>
    </location>
</feature>
<dbReference type="STRING" id="1120923.SAMN02746095_01023"/>
<dbReference type="InterPro" id="IPR011701">
    <property type="entry name" value="MFS"/>
</dbReference>
<dbReference type="CDD" id="cd17341">
    <property type="entry name" value="MFS_NRT2_like"/>
    <property type="match status" value="1"/>
</dbReference>
<dbReference type="PROSITE" id="PS50850">
    <property type="entry name" value="MFS"/>
    <property type="match status" value="1"/>
</dbReference>
<evidence type="ECO:0000256" key="3">
    <source>
        <dbReference type="ARBA" id="ARBA00022692"/>
    </source>
</evidence>
<dbReference type="InterPro" id="IPR020846">
    <property type="entry name" value="MFS_dom"/>
</dbReference>
<proteinExistence type="inferred from homology"/>
<evidence type="ECO:0000256" key="7">
    <source>
        <dbReference type="SAM" id="Phobius"/>
    </source>
</evidence>
<dbReference type="PANTHER" id="PTHR23515">
    <property type="entry name" value="HIGH-AFFINITY NITRATE TRANSPORTER 2.3"/>
    <property type="match status" value="1"/>
</dbReference>
<evidence type="ECO:0000256" key="6">
    <source>
        <dbReference type="ARBA" id="ARBA00023136"/>
    </source>
</evidence>
<feature type="transmembrane region" description="Helical" evidence="7">
    <location>
        <begin position="216"/>
        <end position="240"/>
    </location>
</feature>
<feature type="transmembrane region" description="Helical" evidence="7">
    <location>
        <begin position="336"/>
        <end position="360"/>
    </location>
</feature>
<evidence type="ECO:0000313" key="10">
    <source>
        <dbReference type="Proteomes" id="UP000032668"/>
    </source>
</evidence>
<dbReference type="GO" id="GO:0016020">
    <property type="term" value="C:membrane"/>
    <property type="evidence" value="ECO:0007669"/>
    <property type="project" value="UniProtKB-SubCell"/>
</dbReference>
<feature type="transmembrane region" description="Helical" evidence="7">
    <location>
        <begin position="107"/>
        <end position="130"/>
    </location>
</feature>
<protein>
    <submittedName>
        <fullName evidence="9">Nitrate transporter</fullName>
    </submittedName>
</protein>
<feature type="transmembrane region" description="Helical" evidence="7">
    <location>
        <begin position="12"/>
        <end position="35"/>
    </location>
</feature>
<keyword evidence="4 7" id="KW-1133">Transmembrane helix</keyword>
<dbReference type="InterPro" id="IPR044772">
    <property type="entry name" value="NO3_transporter"/>
</dbReference>
<feature type="transmembrane region" description="Helical" evidence="7">
    <location>
        <begin position="83"/>
        <end position="101"/>
    </location>
</feature>
<comment type="subcellular location">
    <subcellularLocation>
        <location evidence="1">Membrane</location>
        <topology evidence="1">Multi-pass membrane protein</topology>
    </subcellularLocation>
</comment>